<evidence type="ECO:0000259" key="4">
    <source>
        <dbReference type="PROSITE" id="PS50039"/>
    </source>
</evidence>
<dbReference type="Proteomes" id="UP000005226">
    <property type="component" value="Chromosome 12"/>
</dbReference>
<reference evidence="5 6" key="1">
    <citation type="journal article" date="2011" name="Genome Biol. Evol.">
        <title>Integration of the genetic map and genome assembly of fugu facilitates insights into distinct features of genome evolution in teleosts and mammals.</title>
        <authorList>
            <person name="Kai W."/>
            <person name="Kikuchi K."/>
            <person name="Tohari S."/>
            <person name="Chew A.K."/>
            <person name="Tay A."/>
            <person name="Fujiwara A."/>
            <person name="Hosoya S."/>
            <person name="Suetake H."/>
            <person name="Naruse K."/>
            <person name="Brenner S."/>
            <person name="Suzuki Y."/>
            <person name="Venkatesh B."/>
        </authorList>
    </citation>
    <scope>NUCLEOTIDE SEQUENCE [LARGE SCALE GENOMIC DNA]</scope>
</reference>
<dbReference type="PANTHER" id="PTHR11829:SF410">
    <property type="entry name" value="SI:RP71-45K5.2"/>
    <property type="match status" value="1"/>
</dbReference>
<feature type="compositionally biased region" description="Polar residues" evidence="3">
    <location>
        <begin position="175"/>
        <end position="184"/>
    </location>
</feature>
<dbReference type="Ensembl" id="ENSTRUT00000087769.1">
    <property type="protein sequence ID" value="ENSTRUP00000081830.1"/>
    <property type="gene ID" value="ENSTRUG00000032450.1"/>
</dbReference>
<reference evidence="5" key="2">
    <citation type="submission" date="2025-08" db="UniProtKB">
        <authorList>
            <consortium name="Ensembl"/>
        </authorList>
    </citation>
    <scope>IDENTIFICATION</scope>
</reference>
<protein>
    <recommendedName>
        <fullName evidence="4">Fork-head domain-containing protein</fullName>
    </recommendedName>
</protein>
<gene>
    <name evidence="5" type="primary">LOC115251861</name>
</gene>
<proteinExistence type="predicted"/>
<feature type="region of interest" description="Disordered" evidence="3">
    <location>
        <begin position="167"/>
        <end position="194"/>
    </location>
</feature>
<accession>A0A674P972</accession>
<dbReference type="FunCoup" id="A0A674P972">
    <property type="interactions" value="46"/>
</dbReference>
<dbReference type="InterPro" id="IPR050211">
    <property type="entry name" value="FOX_domain-containing"/>
</dbReference>
<evidence type="ECO:0000313" key="6">
    <source>
        <dbReference type="Proteomes" id="UP000005226"/>
    </source>
</evidence>
<dbReference type="GeneTree" id="ENSGT00910000145033"/>
<keyword evidence="2" id="KW-0539">Nucleus</keyword>
<evidence type="ECO:0000313" key="5">
    <source>
        <dbReference type="Ensembl" id="ENSTRUP00000081830.1"/>
    </source>
</evidence>
<keyword evidence="1 2" id="KW-0238">DNA-binding</keyword>
<evidence type="ECO:0000256" key="3">
    <source>
        <dbReference type="SAM" id="MobiDB-lite"/>
    </source>
</evidence>
<dbReference type="Pfam" id="PF00250">
    <property type="entry name" value="Forkhead"/>
    <property type="match status" value="1"/>
</dbReference>
<dbReference type="SMART" id="SM00339">
    <property type="entry name" value="FH"/>
    <property type="match status" value="1"/>
</dbReference>
<dbReference type="AlphaFoldDB" id="A0A674P972"/>
<dbReference type="PROSITE" id="PS50039">
    <property type="entry name" value="FORK_HEAD_3"/>
    <property type="match status" value="1"/>
</dbReference>
<dbReference type="InterPro" id="IPR036390">
    <property type="entry name" value="WH_DNA-bd_sf"/>
</dbReference>
<sequence length="288" mass="32028">METFGTLCAPVGSSQQRLFRKSSTYLAKIAVVLQCAPEKMLTFPQLMDHLMPIMSENRRSFENNIRVCLSTNKCFVKIPVVPDSLDSKRKYWKLDSSQITAKMARRHFKGILQLFPELASKVEAENRSRTLGGQGSLKAPEAAAAAARRVQNRREVKFSGPFSIESLLKRDGPSARTSRSSPLSGAQVRAEQQPPQHLAIQAHDILPPCGITEGRPRLKGGPLDLRGFSLSPSADFPTEITVSRFGSQHGRACDQGVGVHFSAFLIMLRRVLHSVVILRSCFFRPQWN</sequence>
<dbReference type="GO" id="GO:0030154">
    <property type="term" value="P:cell differentiation"/>
    <property type="evidence" value="ECO:0007669"/>
    <property type="project" value="TreeGrafter"/>
</dbReference>
<dbReference type="InParanoid" id="A0A674P972"/>
<dbReference type="Gene3D" id="1.10.10.10">
    <property type="entry name" value="Winged helix-like DNA-binding domain superfamily/Winged helix DNA-binding domain"/>
    <property type="match status" value="1"/>
</dbReference>
<reference evidence="5" key="3">
    <citation type="submission" date="2025-09" db="UniProtKB">
        <authorList>
            <consortium name="Ensembl"/>
        </authorList>
    </citation>
    <scope>IDENTIFICATION</scope>
</reference>
<dbReference type="InterPro" id="IPR036388">
    <property type="entry name" value="WH-like_DNA-bd_sf"/>
</dbReference>
<evidence type="ECO:0000256" key="2">
    <source>
        <dbReference type="PROSITE-ProRule" id="PRU00089"/>
    </source>
</evidence>
<dbReference type="SUPFAM" id="SSF46785">
    <property type="entry name" value="Winged helix' DNA-binding domain"/>
    <property type="match status" value="1"/>
</dbReference>
<dbReference type="GO" id="GO:0000978">
    <property type="term" value="F:RNA polymerase II cis-regulatory region sequence-specific DNA binding"/>
    <property type="evidence" value="ECO:0007669"/>
    <property type="project" value="TreeGrafter"/>
</dbReference>
<dbReference type="PANTHER" id="PTHR11829">
    <property type="entry name" value="FORKHEAD BOX PROTEIN"/>
    <property type="match status" value="1"/>
</dbReference>
<comment type="subcellular location">
    <subcellularLocation>
        <location evidence="2">Nucleus</location>
    </subcellularLocation>
</comment>
<dbReference type="GO" id="GO:0000981">
    <property type="term" value="F:DNA-binding transcription factor activity, RNA polymerase II-specific"/>
    <property type="evidence" value="ECO:0007669"/>
    <property type="project" value="TreeGrafter"/>
</dbReference>
<dbReference type="GO" id="GO:0005634">
    <property type="term" value="C:nucleus"/>
    <property type="evidence" value="ECO:0007669"/>
    <property type="project" value="UniProtKB-SubCell"/>
</dbReference>
<organism evidence="5 6">
    <name type="scientific">Takifugu rubripes</name>
    <name type="common">Japanese pufferfish</name>
    <name type="synonym">Fugu rubripes</name>
    <dbReference type="NCBI Taxonomy" id="31033"/>
    <lineage>
        <taxon>Eukaryota</taxon>
        <taxon>Metazoa</taxon>
        <taxon>Chordata</taxon>
        <taxon>Craniata</taxon>
        <taxon>Vertebrata</taxon>
        <taxon>Euteleostomi</taxon>
        <taxon>Actinopterygii</taxon>
        <taxon>Neopterygii</taxon>
        <taxon>Teleostei</taxon>
        <taxon>Neoteleostei</taxon>
        <taxon>Acanthomorphata</taxon>
        <taxon>Eupercaria</taxon>
        <taxon>Tetraodontiformes</taxon>
        <taxon>Tetradontoidea</taxon>
        <taxon>Tetraodontidae</taxon>
        <taxon>Takifugu</taxon>
    </lineage>
</organism>
<dbReference type="GO" id="GO:0009653">
    <property type="term" value="P:anatomical structure morphogenesis"/>
    <property type="evidence" value="ECO:0007669"/>
    <property type="project" value="TreeGrafter"/>
</dbReference>
<keyword evidence="6" id="KW-1185">Reference proteome</keyword>
<evidence type="ECO:0000256" key="1">
    <source>
        <dbReference type="ARBA" id="ARBA00023125"/>
    </source>
</evidence>
<name>A0A674P972_TAKRU</name>
<dbReference type="InterPro" id="IPR001766">
    <property type="entry name" value="Fork_head_dom"/>
</dbReference>
<feature type="domain" description="Fork-head" evidence="4">
    <location>
        <begin position="20"/>
        <end position="97"/>
    </location>
</feature>
<feature type="DNA-binding region" description="Fork-head" evidence="2">
    <location>
        <begin position="20"/>
        <end position="97"/>
    </location>
</feature>